<keyword evidence="2" id="KW-0396">Initiation factor</keyword>
<dbReference type="InterPro" id="IPR012677">
    <property type="entry name" value="Nucleotide-bd_a/b_plait_sf"/>
</dbReference>
<evidence type="ECO:0000256" key="4">
    <source>
        <dbReference type="ARBA" id="ARBA00022917"/>
    </source>
</evidence>
<dbReference type="PANTHER" id="PTHR14068:SF0">
    <property type="entry name" value="EUKARYOTIC TRANSLATION INITIATION FACTOR 3 SUBUNIT B"/>
    <property type="match status" value="1"/>
</dbReference>
<name>A0A8W8I091_MAGGI</name>
<sequence length="126" mass="14353">MAADRGSDSESRRHRKSESQSQGSVNGDEIEEPDFSDPEGYVDDISEEELLGDLLRSKPKESDGIDNIVVVDNVPQVGPDRQDKLKNVIRKIFEKFGKINREFFPVTNEKCRNINYLICIIIIVQE</sequence>
<evidence type="ECO:0000313" key="6">
    <source>
        <dbReference type="EnsemblMetazoa" id="G1175.3:cds"/>
    </source>
</evidence>
<dbReference type="GO" id="GO:0003723">
    <property type="term" value="F:RNA binding"/>
    <property type="evidence" value="ECO:0007669"/>
    <property type="project" value="UniProtKB-KW"/>
</dbReference>
<evidence type="ECO:0000256" key="3">
    <source>
        <dbReference type="ARBA" id="ARBA00022884"/>
    </source>
</evidence>
<protein>
    <submittedName>
        <fullName evidence="6">Uncharacterized protein</fullName>
    </submittedName>
</protein>
<accession>A0A8W8I091</accession>
<keyword evidence="3" id="KW-0694">RNA-binding</keyword>
<dbReference type="InterPro" id="IPR011400">
    <property type="entry name" value="EIF3B"/>
</dbReference>
<reference evidence="6" key="1">
    <citation type="submission" date="2022-08" db="UniProtKB">
        <authorList>
            <consortium name="EnsemblMetazoa"/>
        </authorList>
    </citation>
    <scope>IDENTIFICATION</scope>
    <source>
        <strain evidence="6">05x7-T-G4-1.051#20</strain>
    </source>
</reference>
<feature type="compositionally biased region" description="Acidic residues" evidence="5">
    <location>
        <begin position="28"/>
        <end position="42"/>
    </location>
</feature>
<organism evidence="6 7">
    <name type="scientific">Magallana gigas</name>
    <name type="common">Pacific oyster</name>
    <name type="synonym">Crassostrea gigas</name>
    <dbReference type="NCBI Taxonomy" id="29159"/>
    <lineage>
        <taxon>Eukaryota</taxon>
        <taxon>Metazoa</taxon>
        <taxon>Spiralia</taxon>
        <taxon>Lophotrochozoa</taxon>
        <taxon>Mollusca</taxon>
        <taxon>Bivalvia</taxon>
        <taxon>Autobranchia</taxon>
        <taxon>Pteriomorphia</taxon>
        <taxon>Ostreida</taxon>
        <taxon>Ostreoidea</taxon>
        <taxon>Ostreidae</taxon>
        <taxon>Magallana</taxon>
    </lineage>
</organism>
<dbReference type="PANTHER" id="PTHR14068">
    <property type="entry name" value="EUKARYOTIC TRANSLATION INITIATION FACTOR 3 EIF3 -RELATED"/>
    <property type="match status" value="1"/>
</dbReference>
<keyword evidence="1" id="KW-0963">Cytoplasm</keyword>
<dbReference type="Proteomes" id="UP000005408">
    <property type="component" value="Unassembled WGS sequence"/>
</dbReference>
<feature type="compositionally biased region" description="Basic and acidic residues" evidence="5">
    <location>
        <begin position="1"/>
        <end position="11"/>
    </location>
</feature>
<evidence type="ECO:0000256" key="1">
    <source>
        <dbReference type="ARBA" id="ARBA00022490"/>
    </source>
</evidence>
<dbReference type="EnsemblMetazoa" id="G1175.3">
    <property type="protein sequence ID" value="G1175.3:cds"/>
    <property type="gene ID" value="G1175"/>
</dbReference>
<dbReference type="AlphaFoldDB" id="A0A8W8I091"/>
<dbReference type="GO" id="GO:0003743">
    <property type="term" value="F:translation initiation factor activity"/>
    <property type="evidence" value="ECO:0007669"/>
    <property type="project" value="UniProtKB-KW"/>
</dbReference>
<evidence type="ECO:0000256" key="5">
    <source>
        <dbReference type="SAM" id="MobiDB-lite"/>
    </source>
</evidence>
<keyword evidence="4" id="KW-0648">Protein biosynthesis</keyword>
<dbReference type="Gene3D" id="3.30.70.330">
    <property type="match status" value="1"/>
</dbReference>
<proteinExistence type="predicted"/>
<dbReference type="GO" id="GO:0005852">
    <property type="term" value="C:eukaryotic translation initiation factor 3 complex"/>
    <property type="evidence" value="ECO:0007669"/>
    <property type="project" value="InterPro"/>
</dbReference>
<evidence type="ECO:0000256" key="2">
    <source>
        <dbReference type="ARBA" id="ARBA00022540"/>
    </source>
</evidence>
<feature type="region of interest" description="Disordered" evidence="5">
    <location>
        <begin position="1"/>
        <end position="42"/>
    </location>
</feature>
<dbReference type="GO" id="GO:0031369">
    <property type="term" value="F:translation initiation factor binding"/>
    <property type="evidence" value="ECO:0007669"/>
    <property type="project" value="InterPro"/>
</dbReference>
<evidence type="ECO:0000313" key="7">
    <source>
        <dbReference type="Proteomes" id="UP000005408"/>
    </source>
</evidence>
<keyword evidence="7" id="KW-1185">Reference proteome</keyword>